<evidence type="ECO:0000256" key="2">
    <source>
        <dbReference type="ARBA" id="ARBA00022946"/>
    </source>
</evidence>
<dbReference type="NCBIfam" id="TIGR00756">
    <property type="entry name" value="PPR"/>
    <property type="match status" value="2"/>
</dbReference>
<keyword evidence="7" id="KW-1185">Reference proteome</keyword>
<dbReference type="SUPFAM" id="SSF55608">
    <property type="entry name" value="Homing endonucleases"/>
    <property type="match status" value="1"/>
</dbReference>
<dbReference type="Pfam" id="PF13812">
    <property type="entry name" value="PPR_3"/>
    <property type="match status" value="1"/>
</dbReference>
<dbReference type="PANTHER" id="PTHR47539:SF1">
    <property type="entry name" value="PENTATRICOPEPTIDE REPEAT-CONTAINING PROTEIN OTP51, CHLOROPLASTIC"/>
    <property type="match status" value="1"/>
</dbReference>
<keyword evidence="2" id="KW-0809">Transit peptide</keyword>
<dbReference type="GO" id="GO:0048564">
    <property type="term" value="P:photosystem I assembly"/>
    <property type="evidence" value="ECO:0007669"/>
    <property type="project" value="TreeGrafter"/>
</dbReference>
<dbReference type="Gene3D" id="3.10.28.10">
    <property type="entry name" value="Homing endonucleases"/>
    <property type="match status" value="2"/>
</dbReference>
<dbReference type="Pfam" id="PF01535">
    <property type="entry name" value="PPR"/>
    <property type="match status" value="2"/>
</dbReference>
<keyword evidence="1" id="KW-0677">Repeat</keyword>
<gene>
    <name evidence="6" type="ORF">FCM35_KLT13813</name>
</gene>
<protein>
    <submittedName>
        <fullName evidence="6">Pentatricopeptide repeat-containing protein</fullName>
    </submittedName>
</protein>
<dbReference type="PROSITE" id="PS51375">
    <property type="entry name" value="PPR"/>
    <property type="match status" value="2"/>
</dbReference>
<dbReference type="InterPro" id="IPR052500">
    <property type="entry name" value="Chloro/Mito_RNA_Process"/>
</dbReference>
<dbReference type="EMBL" id="SWLB01000026">
    <property type="protein sequence ID" value="KAF3321597.1"/>
    <property type="molecule type" value="Genomic_DNA"/>
</dbReference>
<evidence type="ECO:0000259" key="5">
    <source>
        <dbReference type="Pfam" id="PF03161"/>
    </source>
</evidence>
<name>A0A833V2W1_9POAL</name>
<dbReference type="InterPro" id="IPR011990">
    <property type="entry name" value="TPR-like_helical_dom_sf"/>
</dbReference>
<dbReference type="InterPro" id="IPR027434">
    <property type="entry name" value="Homing_endonucl"/>
</dbReference>
<dbReference type="Gene3D" id="1.25.40.10">
    <property type="entry name" value="Tetratricopeptide repeat domain"/>
    <property type="match status" value="2"/>
</dbReference>
<dbReference type="OrthoDB" id="2020589at2759"/>
<evidence type="ECO:0000313" key="6">
    <source>
        <dbReference type="EMBL" id="KAF3321597.1"/>
    </source>
</evidence>
<evidence type="ECO:0000313" key="7">
    <source>
        <dbReference type="Proteomes" id="UP000623129"/>
    </source>
</evidence>
<evidence type="ECO:0000256" key="4">
    <source>
        <dbReference type="SAM" id="MobiDB-lite"/>
    </source>
</evidence>
<evidence type="ECO:0000256" key="1">
    <source>
        <dbReference type="ARBA" id="ARBA00022737"/>
    </source>
</evidence>
<sequence>MASTASFFTFTTAFPPRRHHFPVPSIPSSPRRLLISASLLSSQPFLRSDHPLDSEPDDPPQAPDYNSLDTSTERDLRSFPSPELEVIQLEELPEQWRRARIAWLCKELPAHKQSTFVRVLNAQKKWICQDDATYVTVHCMRIRENESAFRVYSWMSKQHWYNFNFALATKLADYLGRDRKTAKCREVFDEIIKHGHVPNESTYHILIIAYLSTTMDGCIDEACTIYNQMVQQGGYKPHLSVHNSLFKALVSKTGGTSKHYLKQAEFIYHNLVTSDLKVSKDIYAGLIWLHSYQDKIDKERIISLREDMKRASFKMTSDVLVSVMRAFSKEGNVDETEKAWLRLLEMGSEIPSQAFVCRMELYSRIGEPMKSLEIFKAMKEVHTQPSISAYHKIINVMSKARQVEMAETLMDEFIATSMKHLMPAFLDVMYMYLDLEMHEKLESIFTKCLSRCRSNRVLYSIYLESLVRTNRIQKAEEIFNEMQKDGTIGANARTCHLMLSGFLSAGEYIKAEKLHNMMRKKKYEIQPDLLEKIQNGLFLNKKVVVDQTISIKLDPKQREILIGLFLGGIEVAPDEHNRNYAIRFGFRQDSDMHSDLRIHIYEQFYEWLDASYRSVKDETDIPYQFSTIPHMHFNFFATQFQMNGQPAVPRLIHRWLSPYVLAYWYMYAGFKHLSGDVLLRLKGGKIDDVERIVKSLKEKSIICKVKRKGRVFWIGMQGGSADTFLKLIDPYLLDCHERDDHSRLRDINFGDSDIDSEVD</sequence>
<dbReference type="GO" id="GO:0045292">
    <property type="term" value="P:mRNA cis splicing, via spliceosome"/>
    <property type="evidence" value="ECO:0007669"/>
    <property type="project" value="TreeGrafter"/>
</dbReference>
<reference evidence="6" key="1">
    <citation type="submission" date="2020-01" db="EMBL/GenBank/DDBJ databases">
        <title>Genome sequence of Kobresia littledalei, the first chromosome-level genome in the family Cyperaceae.</title>
        <authorList>
            <person name="Qu G."/>
        </authorList>
    </citation>
    <scope>NUCLEOTIDE SEQUENCE</scope>
    <source>
        <strain evidence="6">C.B.Clarke</strain>
        <tissue evidence="6">Leaf</tissue>
    </source>
</reference>
<dbReference type="GO" id="GO:0000373">
    <property type="term" value="P:Group II intron splicing"/>
    <property type="evidence" value="ECO:0007669"/>
    <property type="project" value="TreeGrafter"/>
</dbReference>
<proteinExistence type="predicted"/>
<dbReference type="InterPro" id="IPR004860">
    <property type="entry name" value="LAGLIDADG_dom"/>
</dbReference>
<organism evidence="6 7">
    <name type="scientific">Carex littledalei</name>
    <dbReference type="NCBI Taxonomy" id="544730"/>
    <lineage>
        <taxon>Eukaryota</taxon>
        <taxon>Viridiplantae</taxon>
        <taxon>Streptophyta</taxon>
        <taxon>Embryophyta</taxon>
        <taxon>Tracheophyta</taxon>
        <taxon>Spermatophyta</taxon>
        <taxon>Magnoliopsida</taxon>
        <taxon>Liliopsida</taxon>
        <taxon>Poales</taxon>
        <taxon>Cyperaceae</taxon>
        <taxon>Cyperoideae</taxon>
        <taxon>Cariceae</taxon>
        <taxon>Carex</taxon>
        <taxon>Carex subgen. Euthyceras</taxon>
    </lineage>
</organism>
<comment type="caution">
    <text evidence="6">The sequence shown here is derived from an EMBL/GenBank/DDBJ whole genome shotgun (WGS) entry which is preliminary data.</text>
</comment>
<feature type="domain" description="Homing endonuclease LAGLIDADG" evidence="5">
    <location>
        <begin position="558"/>
        <end position="724"/>
    </location>
</feature>
<dbReference type="Proteomes" id="UP000623129">
    <property type="component" value="Unassembled WGS sequence"/>
</dbReference>
<dbReference type="Pfam" id="PF03161">
    <property type="entry name" value="LAGLIDADG_2"/>
    <property type="match status" value="1"/>
</dbReference>
<feature type="region of interest" description="Disordered" evidence="4">
    <location>
        <begin position="47"/>
        <end position="77"/>
    </location>
</feature>
<accession>A0A833V2W1</accession>
<dbReference type="AlphaFoldDB" id="A0A833V2W1"/>
<evidence type="ECO:0000256" key="3">
    <source>
        <dbReference type="PROSITE-ProRule" id="PRU00708"/>
    </source>
</evidence>
<dbReference type="PANTHER" id="PTHR47539">
    <property type="entry name" value="PENTATRICOPEPTIDE REPEAT-CONTAINING PROTEIN OTP51, CHLOROPLASTIC"/>
    <property type="match status" value="1"/>
</dbReference>
<dbReference type="InterPro" id="IPR002885">
    <property type="entry name" value="PPR_rpt"/>
</dbReference>
<feature type="repeat" description="PPR" evidence="3">
    <location>
        <begin position="455"/>
        <end position="489"/>
    </location>
</feature>
<dbReference type="GO" id="GO:0004519">
    <property type="term" value="F:endonuclease activity"/>
    <property type="evidence" value="ECO:0007669"/>
    <property type="project" value="InterPro"/>
</dbReference>
<feature type="repeat" description="PPR" evidence="3">
    <location>
        <begin position="491"/>
        <end position="525"/>
    </location>
</feature>